<keyword evidence="2" id="KW-0732">Signal</keyword>
<sequence>MGRSNMKKLWGATSLVLATALALGGCGSAEKETAQDGSEVVTISAFISTPNQAPAENNRIYKKIQDELGVKLNMEFLVGDLQQKLGVMIAGGEYADLITADTKLVAAGAVIPLEDLIEEHAPNLKKHYAQHWNRMKDSSDGHIYWLPNYGAYSGEFVSNSYSGPAFWIQKAVLKDAGYPTPKTLDEYLKLIRDYAAKNPTIDGQPTIGFTTLASDWRTFPLLNPPEHLTGHPNDGGVVVDNDVASVFADKDISKQYYQELNGLYNEGLFDKEAFVQNYDQYLAKLSSGRVLGMFDQHWNFQPAEDTLISQNKIDQTYVGFPLVYDESITDHYLDRPVINLNNGFGISKNAKDPVRVIKFLDALMDEKYQKMLSWGEEGVDYMVDDKGRFYRTPEQRKQQEDPAWKLANRADGFYGAAPKTQGTFSDGNGTGPGDQPEEFYASLRDEDKKLLDTYGFKTWSDFFSPAPENPVYYPAWQIDLIEGSDASVANKQMTDASLKHLPQAVMAGPGQFDSAWDKYVSEFGKINVKSYEDRVNEQIQWRIKNWATDK</sequence>
<reference evidence="3 4" key="1">
    <citation type="submission" date="2019-06" db="EMBL/GenBank/DDBJ databases">
        <title>Saccharibacillus brassicae sp. nov., an endophytic bacterium isolated from Chinese cabbage seeds (Brassica pekinensis).</title>
        <authorList>
            <person name="Jiang L."/>
            <person name="Lee J."/>
            <person name="Kim S.W."/>
        </authorList>
    </citation>
    <scope>NUCLEOTIDE SEQUENCE [LARGE SCALE GENOMIC DNA]</scope>
    <source>
        <strain evidence="4">KCTC 43072 / ATSA2</strain>
    </source>
</reference>
<accession>A0A4Y6V4F8</accession>
<keyword evidence="4" id="KW-1185">Reference proteome</keyword>
<feature type="region of interest" description="Disordered" evidence="1">
    <location>
        <begin position="417"/>
        <end position="437"/>
    </location>
</feature>
<feature type="signal peptide" evidence="2">
    <location>
        <begin position="1"/>
        <end position="24"/>
    </location>
</feature>
<dbReference type="PANTHER" id="PTHR43649">
    <property type="entry name" value="ARABINOSE-BINDING PROTEIN-RELATED"/>
    <property type="match status" value="1"/>
</dbReference>
<protein>
    <submittedName>
        <fullName evidence="3">Extracellular solute-binding protein</fullName>
    </submittedName>
</protein>
<organism evidence="3 4">
    <name type="scientific">Saccharibacillus brassicae</name>
    <dbReference type="NCBI Taxonomy" id="2583377"/>
    <lineage>
        <taxon>Bacteria</taxon>
        <taxon>Bacillati</taxon>
        <taxon>Bacillota</taxon>
        <taxon>Bacilli</taxon>
        <taxon>Bacillales</taxon>
        <taxon>Paenibacillaceae</taxon>
        <taxon>Saccharibacillus</taxon>
    </lineage>
</organism>
<dbReference type="Gene3D" id="3.40.190.10">
    <property type="entry name" value="Periplasmic binding protein-like II"/>
    <property type="match status" value="3"/>
</dbReference>
<dbReference type="SUPFAM" id="SSF53850">
    <property type="entry name" value="Periplasmic binding protein-like II"/>
    <property type="match status" value="1"/>
</dbReference>
<dbReference type="EMBL" id="CP041217">
    <property type="protein sequence ID" value="QDH23165.1"/>
    <property type="molecule type" value="Genomic_DNA"/>
</dbReference>
<name>A0A4Y6V4F8_SACBS</name>
<dbReference type="InterPro" id="IPR006059">
    <property type="entry name" value="SBP"/>
</dbReference>
<evidence type="ECO:0000313" key="3">
    <source>
        <dbReference type="EMBL" id="QDH23165.1"/>
    </source>
</evidence>
<evidence type="ECO:0000313" key="4">
    <source>
        <dbReference type="Proteomes" id="UP000316968"/>
    </source>
</evidence>
<dbReference type="KEGG" id="saca:FFV09_21260"/>
<dbReference type="InterPro" id="IPR050490">
    <property type="entry name" value="Bact_solute-bd_prot1"/>
</dbReference>
<gene>
    <name evidence="3" type="ORF">FFV09_21260</name>
</gene>
<dbReference type="Pfam" id="PF13416">
    <property type="entry name" value="SBP_bac_8"/>
    <property type="match status" value="1"/>
</dbReference>
<dbReference type="PANTHER" id="PTHR43649:SF12">
    <property type="entry name" value="DIACETYLCHITOBIOSE BINDING PROTEIN DASA"/>
    <property type="match status" value="1"/>
</dbReference>
<feature type="chain" id="PRO_5038917705" evidence="2">
    <location>
        <begin position="25"/>
        <end position="550"/>
    </location>
</feature>
<dbReference type="AlphaFoldDB" id="A0A4Y6V4F8"/>
<dbReference type="Proteomes" id="UP000316968">
    <property type="component" value="Chromosome"/>
</dbReference>
<evidence type="ECO:0000256" key="2">
    <source>
        <dbReference type="SAM" id="SignalP"/>
    </source>
</evidence>
<proteinExistence type="predicted"/>
<dbReference type="PROSITE" id="PS51257">
    <property type="entry name" value="PROKAR_LIPOPROTEIN"/>
    <property type="match status" value="1"/>
</dbReference>
<evidence type="ECO:0000256" key="1">
    <source>
        <dbReference type="SAM" id="MobiDB-lite"/>
    </source>
</evidence>
<dbReference type="CDD" id="cd13582">
    <property type="entry name" value="PBP2_AlgQ_like_3"/>
    <property type="match status" value="1"/>
</dbReference>
<dbReference type="OrthoDB" id="54751at2"/>